<dbReference type="PANTHER" id="PTHR45566">
    <property type="entry name" value="HTH-TYPE TRANSCRIPTIONAL REGULATOR YHJB-RELATED"/>
    <property type="match status" value="1"/>
</dbReference>
<dbReference type="GO" id="GO:0000160">
    <property type="term" value="P:phosphorelay signal transduction system"/>
    <property type="evidence" value="ECO:0007669"/>
    <property type="project" value="InterPro"/>
</dbReference>
<dbReference type="InterPro" id="IPR000792">
    <property type="entry name" value="Tscrpt_reg_LuxR_C"/>
</dbReference>
<reference evidence="6 7" key="1">
    <citation type="journal article" date="2014" name="J. Microbiol.">
        <title>Diaminobutyricibacter tongyongensis gen. nov., sp. nov. and Homoserinibacter gongjuensis gen. nov., sp. nov. belong to the family Microbacteriaceae.</title>
        <authorList>
            <person name="Kim S.J."/>
            <person name="Ahn J.H."/>
            <person name="Weon H.Y."/>
            <person name="Hamada M."/>
            <person name="Suzuki K."/>
            <person name="Kwon S.W."/>
        </authorList>
    </citation>
    <scope>NUCLEOTIDE SEQUENCE [LARGE SCALE GENOMIC DNA]</scope>
    <source>
        <strain evidence="6 7">NBRC 108724</strain>
    </source>
</reference>
<dbReference type="InterPro" id="IPR011006">
    <property type="entry name" value="CheY-like_superfamily"/>
</dbReference>
<evidence type="ECO:0000313" key="6">
    <source>
        <dbReference type="EMBL" id="NEN05494.1"/>
    </source>
</evidence>
<evidence type="ECO:0000259" key="4">
    <source>
        <dbReference type="PROSITE" id="PS50043"/>
    </source>
</evidence>
<evidence type="ECO:0000256" key="1">
    <source>
        <dbReference type="ARBA" id="ARBA00022553"/>
    </source>
</evidence>
<dbReference type="InterPro" id="IPR051015">
    <property type="entry name" value="EvgA-like"/>
</dbReference>
<dbReference type="SMART" id="SM00448">
    <property type="entry name" value="REC"/>
    <property type="match status" value="1"/>
</dbReference>
<accession>A0A6L9XWR4</accession>
<dbReference type="InterPro" id="IPR058245">
    <property type="entry name" value="NreC/VraR/RcsB-like_REC"/>
</dbReference>
<evidence type="ECO:0000259" key="5">
    <source>
        <dbReference type="PROSITE" id="PS50110"/>
    </source>
</evidence>
<dbReference type="RefSeq" id="WP_163288702.1">
    <property type="nucleotide sequence ID" value="NZ_JAAGWY010000001.1"/>
</dbReference>
<protein>
    <submittedName>
        <fullName evidence="6">Response regulator transcription factor</fullName>
    </submittedName>
</protein>
<dbReference type="GO" id="GO:0006355">
    <property type="term" value="P:regulation of DNA-templated transcription"/>
    <property type="evidence" value="ECO:0007669"/>
    <property type="project" value="InterPro"/>
</dbReference>
<name>A0A6L9XWR4_9MICO</name>
<dbReference type="Pfam" id="PF00072">
    <property type="entry name" value="Response_reg"/>
    <property type="match status" value="1"/>
</dbReference>
<dbReference type="InterPro" id="IPR001789">
    <property type="entry name" value="Sig_transdc_resp-reg_receiver"/>
</dbReference>
<feature type="domain" description="HTH luxR-type" evidence="4">
    <location>
        <begin position="165"/>
        <end position="230"/>
    </location>
</feature>
<dbReference type="Gene3D" id="3.40.50.2300">
    <property type="match status" value="1"/>
</dbReference>
<sequence length="237" mass="25133">MANDDPAADAVIGAVRGARQVPPESDPTGPVSVVIVDDHDLFREGVAAILRHDPRMAVVGQGSSSPDAVSLTAALDPDVLLLDVELPGGSARATVARIHRSSPRTRIVILTMHRDTLLKDELLAAGAFAYLTKATPTAGLVQTMLFAGAVARGVRAVPEASARPARQRASILSPREQEVLHLLAQARSNRDIADAMSIAEGTVKRHTSSIYAKLGARSRMEAVRKAFLLGIFARDDL</sequence>
<proteinExistence type="predicted"/>
<dbReference type="PANTHER" id="PTHR45566:SF2">
    <property type="entry name" value="NARL SUBFAMILY"/>
    <property type="match status" value="1"/>
</dbReference>
<dbReference type="PRINTS" id="PR00038">
    <property type="entry name" value="HTHLUXR"/>
</dbReference>
<comment type="caution">
    <text evidence="6">The sequence shown here is derived from an EMBL/GenBank/DDBJ whole genome shotgun (WGS) entry which is preliminary data.</text>
</comment>
<dbReference type="InterPro" id="IPR016032">
    <property type="entry name" value="Sig_transdc_resp-reg_C-effctor"/>
</dbReference>
<dbReference type="CDD" id="cd06170">
    <property type="entry name" value="LuxR_C_like"/>
    <property type="match status" value="1"/>
</dbReference>
<dbReference type="PROSITE" id="PS50110">
    <property type="entry name" value="RESPONSE_REGULATORY"/>
    <property type="match status" value="1"/>
</dbReference>
<dbReference type="SUPFAM" id="SSF52172">
    <property type="entry name" value="CheY-like"/>
    <property type="match status" value="1"/>
</dbReference>
<gene>
    <name evidence="6" type="ORF">G3T36_06380</name>
</gene>
<feature type="modified residue" description="4-aspartylphosphate" evidence="3">
    <location>
        <position position="83"/>
    </location>
</feature>
<dbReference type="EMBL" id="JAAGWY010000001">
    <property type="protein sequence ID" value="NEN05494.1"/>
    <property type="molecule type" value="Genomic_DNA"/>
</dbReference>
<evidence type="ECO:0000256" key="2">
    <source>
        <dbReference type="ARBA" id="ARBA00023125"/>
    </source>
</evidence>
<feature type="domain" description="Response regulatory" evidence="5">
    <location>
        <begin position="32"/>
        <end position="148"/>
    </location>
</feature>
<dbReference type="Pfam" id="PF00196">
    <property type="entry name" value="GerE"/>
    <property type="match status" value="1"/>
</dbReference>
<dbReference type="AlphaFoldDB" id="A0A6L9XWR4"/>
<evidence type="ECO:0000313" key="7">
    <source>
        <dbReference type="Proteomes" id="UP000474967"/>
    </source>
</evidence>
<organism evidence="6 7">
    <name type="scientific">Leifsonia tongyongensis</name>
    <dbReference type="NCBI Taxonomy" id="1268043"/>
    <lineage>
        <taxon>Bacteria</taxon>
        <taxon>Bacillati</taxon>
        <taxon>Actinomycetota</taxon>
        <taxon>Actinomycetes</taxon>
        <taxon>Micrococcales</taxon>
        <taxon>Microbacteriaceae</taxon>
        <taxon>Leifsonia</taxon>
    </lineage>
</organism>
<dbReference type="Proteomes" id="UP000474967">
    <property type="component" value="Unassembled WGS sequence"/>
</dbReference>
<dbReference type="CDD" id="cd17535">
    <property type="entry name" value="REC_NarL-like"/>
    <property type="match status" value="1"/>
</dbReference>
<dbReference type="SMART" id="SM00421">
    <property type="entry name" value="HTH_LUXR"/>
    <property type="match status" value="1"/>
</dbReference>
<dbReference type="GO" id="GO:0003677">
    <property type="term" value="F:DNA binding"/>
    <property type="evidence" value="ECO:0007669"/>
    <property type="project" value="UniProtKB-KW"/>
</dbReference>
<keyword evidence="1 3" id="KW-0597">Phosphoprotein</keyword>
<keyword evidence="7" id="KW-1185">Reference proteome</keyword>
<evidence type="ECO:0000256" key="3">
    <source>
        <dbReference type="PROSITE-ProRule" id="PRU00169"/>
    </source>
</evidence>
<keyword evidence="2" id="KW-0238">DNA-binding</keyword>
<dbReference type="SUPFAM" id="SSF46894">
    <property type="entry name" value="C-terminal effector domain of the bipartite response regulators"/>
    <property type="match status" value="1"/>
</dbReference>
<dbReference type="PROSITE" id="PS50043">
    <property type="entry name" value="HTH_LUXR_2"/>
    <property type="match status" value="1"/>
</dbReference>